<dbReference type="EMBL" id="WIWT01000017">
    <property type="protein sequence ID" value="KAF3216184.1"/>
    <property type="molecule type" value="Genomic_DNA"/>
</dbReference>
<sequence>MRNILSFLQSVHAPRFQTDLASGTKIPVLTPSLSFLRPLTPFPTLSIVAFELQELTTAAVVSEAFEGKLLQANTPDANPRDNTYLGDLRHWEGVLDEK</sequence>
<protein>
    <submittedName>
        <fullName evidence="1">Uncharacterized protein</fullName>
    </submittedName>
</protein>
<comment type="caution">
    <text evidence="1">The sequence shown here is derived from an EMBL/GenBank/DDBJ whole genome shotgun (WGS) entry which is preliminary data.</text>
</comment>
<evidence type="ECO:0000313" key="2">
    <source>
        <dbReference type="Proteomes" id="UP000614610"/>
    </source>
</evidence>
<name>A0A8H8VFE0_ORBOL</name>
<proteinExistence type="predicted"/>
<gene>
    <name evidence="1" type="ORF">TWF679_003399</name>
</gene>
<organism evidence="1 2">
    <name type="scientific">Orbilia oligospora</name>
    <name type="common">Nematode-trapping fungus</name>
    <name type="synonym">Arthrobotrys oligospora</name>
    <dbReference type="NCBI Taxonomy" id="2813651"/>
    <lineage>
        <taxon>Eukaryota</taxon>
        <taxon>Fungi</taxon>
        <taxon>Dikarya</taxon>
        <taxon>Ascomycota</taxon>
        <taxon>Pezizomycotina</taxon>
        <taxon>Orbiliomycetes</taxon>
        <taxon>Orbiliales</taxon>
        <taxon>Orbiliaceae</taxon>
        <taxon>Orbilia</taxon>
    </lineage>
</organism>
<evidence type="ECO:0000313" key="1">
    <source>
        <dbReference type="EMBL" id="KAF3216184.1"/>
    </source>
</evidence>
<reference evidence="1" key="1">
    <citation type="submission" date="2019-06" db="EMBL/GenBank/DDBJ databases">
        <authorList>
            <person name="Palmer J.M."/>
        </authorList>
    </citation>
    <scope>NUCLEOTIDE SEQUENCE</scope>
    <source>
        <strain evidence="1">TWF679</strain>
    </source>
</reference>
<dbReference type="Proteomes" id="UP000614610">
    <property type="component" value="Unassembled WGS sequence"/>
</dbReference>
<dbReference type="AlphaFoldDB" id="A0A8H8VFE0"/>
<accession>A0A8H8VFE0</accession>